<evidence type="ECO:0000256" key="7">
    <source>
        <dbReference type="SAM" id="Phobius"/>
    </source>
</evidence>
<evidence type="ECO:0000256" key="6">
    <source>
        <dbReference type="SAM" id="Coils"/>
    </source>
</evidence>
<keyword evidence="7" id="KW-0472">Membrane</keyword>
<keyword evidence="3 5" id="KW-0807">Transducer</keyword>
<evidence type="ECO:0000256" key="2">
    <source>
        <dbReference type="ARBA" id="ARBA00022500"/>
    </source>
</evidence>
<dbReference type="PROSITE" id="PS50885">
    <property type="entry name" value="HAMP"/>
    <property type="match status" value="1"/>
</dbReference>
<protein>
    <submittedName>
        <fullName evidence="11">Methyl-accepting chemotaxis protein</fullName>
    </submittedName>
</protein>
<keyword evidence="12" id="KW-1185">Reference proteome</keyword>
<feature type="coiled-coil region" evidence="6">
    <location>
        <begin position="433"/>
        <end position="463"/>
    </location>
</feature>
<comment type="similarity">
    <text evidence="4">Belongs to the methyl-accepting chemotaxis (MCP) protein family.</text>
</comment>
<dbReference type="Pfam" id="PF00015">
    <property type="entry name" value="MCPsignal"/>
    <property type="match status" value="1"/>
</dbReference>
<accession>A0A1C3ZAX8</accession>
<evidence type="ECO:0000256" key="3">
    <source>
        <dbReference type="ARBA" id="ARBA00023224"/>
    </source>
</evidence>
<sequence>MSWIYRFSMKAKLLLALLPLLFALIWLATSGILSRVETGQQMRTIISLTELAKNAGNVIQELQKERGMSAGYLGSKGQQFSTELSAQYPLSAQAISQFADALKQSQVRDANRDIRHALDQFQQHQQGLEAFRQQVRSQSVSGSESLVWYSTIINDLLNVVGGISQLTDNGDIVNQLAAYYSVLNAKEQTGVERALMSNVFSADRFNDGQFRQLNEVVGKQQAWLAATRAFSTAEVNATLATQLQTPQATHALELRQHAIDRATEGGFGIAPADWFKAQTERITVLKSVEDASANTLLQTAQTLANKAWREVTIFAVISVAALVVALFFALLVASSIHRQLHTSLSTIEGMNGDLTQRLEVPGTDELSLLNRAYNQAIENIQHIVSEIKHGANVLRGASSEIAGGNQDLASRTDEQAASLVETAASMEQIATAVNQTADNANEAKKLTEEMEKQVQEASRVAGEANQSMSAIRASSEQISSIVSSIDEISFQTNLLALNAAVEAARAGEMGKGFAVVASEVRNLSQRCANDAHQIRELVTKNMEQIQQGVTLVQSSDRALQAAKANTGQMLAFISDIARAASEQSLGVSQVHQALNQLEQVTQQNAGLVASAASASQMLDHQSETMATLVDRFVVA</sequence>
<gene>
    <name evidence="11" type="ORF">GA0061071_101491</name>
</gene>
<dbReference type="InterPro" id="IPR004089">
    <property type="entry name" value="MCPsignal_dom"/>
</dbReference>
<dbReference type="InterPro" id="IPR013587">
    <property type="entry name" value="Nitrate/nitrite_sensing"/>
</dbReference>
<dbReference type="FunFam" id="1.10.287.950:FF:000001">
    <property type="entry name" value="Methyl-accepting chemotaxis sensory transducer"/>
    <property type="match status" value="1"/>
</dbReference>
<dbReference type="GO" id="GO:0005886">
    <property type="term" value="C:plasma membrane"/>
    <property type="evidence" value="ECO:0007669"/>
    <property type="project" value="UniProtKB-SubCell"/>
</dbReference>
<dbReference type="InterPro" id="IPR051310">
    <property type="entry name" value="MCP_chemotaxis"/>
</dbReference>
<dbReference type="PROSITE" id="PS50111">
    <property type="entry name" value="CHEMOTAXIS_TRANSDUC_2"/>
    <property type="match status" value="1"/>
</dbReference>
<dbReference type="Pfam" id="PF00672">
    <property type="entry name" value="HAMP"/>
    <property type="match status" value="1"/>
</dbReference>
<dbReference type="RefSeq" id="WP_170933845.1">
    <property type="nucleotide sequence ID" value="NZ_FMAY01000001.1"/>
</dbReference>
<keyword evidence="7" id="KW-1133">Transmembrane helix</keyword>
<proteinExistence type="inferred from homology"/>
<dbReference type="EMBL" id="FMAY01000001">
    <property type="protein sequence ID" value="SCB79511.1"/>
    <property type="molecule type" value="Genomic_DNA"/>
</dbReference>
<evidence type="ECO:0000256" key="4">
    <source>
        <dbReference type="ARBA" id="ARBA00029447"/>
    </source>
</evidence>
<evidence type="ECO:0000259" key="8">
    <source>
        <dbReference type="PROSITE" id="PS50111"/>
    </source>
</evidence>
<comment type="subcellular location">
    <subcellularLocation>
        <location evidence="1">Cell inner membrane</location>
        <topology evidence="1">Multi-pass membrane protein</topology>
    </subcellularLocation>
</comment>
<dbReference type="Gene3D" id="1.10.287.950">
    <property type="entry name" value="Methyl-accepting chemotaxis protein"/>
    <property type="match status" value="1"/>
</dbReference>
<keyword evidence="2" id="KW-0145">Chemotaxis</keyword>
<dbReference type="SUPFAM" id="SSF58104">
    <property type="entry name" value="Methyl-accepting chemotaxis protein (MCP) signaling domain"/>
    <property type="match status" value="1"/>
</dbReference>
<dbReference type="GO" id="GO:0006935">
    <property type="term" value="P:chemotaxis"/>
    <property type="evidence" value="ECO:0007669"/>
    <property type="project" value="UniProtKB-KW"/>
</dbReference>
<evidence type="ECO:0000313" key="11">
    <source>
        <dbReference type="EMBL" id="SCB79511.1"/>
    </source>
</evidence>
<feature type="domain" description="NIT" evidence="10">
    <location>
        <begin position="53"/>
        <end position="303"/>
    </location>
</feature>
<dbReference type="GO" id="GO:0007165">
    <property type="term" value="P:signal transduction"/>
    <property type="evidence" value="ECO:0007669"/>
    <property type="project" value="UniProtKB-KW"/>
</dbReference>
<keyword evidence="7" id="KW-0812">Transmembrane</keyword>
<dbReference type="PANTHER" id="PTHR43531:SF11">
    <property type="entry name" value="METHYL-ACCEPTING CHEMOTAXIS PROTEIN 3"/>
    <property type="match status" value="1"/>
</dbReference>
<feature type="domain" description="HAMP" evidence="9">
    <location>
        <begin position="338"/>
        <end position="385"/>
    </location>
</feature>
<organism evidence="11 12">
    <name type="scientific">Kosakonia oryzendophytica</name>
    <dbReference type="NCBI Taxonomy" id="1005665"/>
    <lineage>
        <taxon>Bacteria</taxon>
        <taxon>Pseudomonadati</taxon>
        <taxon>Pseudomonadota</taxon>
        <taxon>Gammaproteobacteria</taxon>
        <taxon>Enterobacterales</taxon>
        <taxon>Enterobacteriaceae</taxon>
        <taxon>Kosakonia</taxon>
    </lineage>
</organism>
<name>A0A1C3ZAX8_9ENTR</name>
<dbReference type="Proteomes" id="UP000198975">
    <property type="component" value="Unassembled WGS sequence"/>
</dbReference>
<evidence type="ECO:0000313" key="12">
    <source>
        <dbReference type="Proteomes" id="UP000198975"/>
    </source>
</evidence>
<dbReference type="SMART" id="SM00304">
    <property type="entry name" value="HAMP"/>
    <property type="match status" value="2"/>
</dbReference>
<keyword evidence="6" id="KW-0175">Coiled coil</keyword>
<dbReference type="SMART" id="SM00283">
    <property type="entry name" value="MA"/>
    <property type="match status" value="1"/>
</dbReference>
<evidence type="ECO:0000256" key="5">
    <source>
        <dbReference type="PROSITE-ProRule" id="PRU00284"/>
    </source>
</evidence>
<dbReference type="InterPro" id="IPR010910">
    <property type="entry name" value="Nitrate/nitrite_sensing_bac"/>
</dbReference>
<dbReference type="AlphaFoldDB" id="A0A1C3ZAX8"/>
<dbReference type="InterPro" id="IPR003660">
    <property type="entry name" value="HAMP_dom"/>
</dbReference>
<evidence type="ECO:0000259" key="10">
    <source>
        <dbReference type="PROSITE" id="PS50906"/>
    </source>
</evidence>
<reference evidence="12" key="1">
    <citation type="submission" date="2016-08" db="EMBL/GenBank/DDBJ databases">
        <authorList>
            <person name="Varghese N."/>
            <person name="Submissions Spin"/>
        </authorList>
    </citation>
    <scope>NUCLEOTIDE SEQUENCE [LARGE SCALE GENOMIC DNA]</scope>
    <source>
        <strain evidence="12">REICA_082</strain>
    </source>
</reference>
<dbReference type="Pfam" id="PF08376">
    <property type="entry name" value="NIT"/>
    <property type="match status" value="1"/>
</dbReference>
<dbReference type="PANTHER" id="PTHR43531">
    <property type="entry name" value="PROTEIN ICFG"/>
    <property type="match status" value="1"/>
</dbReference>
<evidence type="ECO:0000256" key="1">
    <source>
        <dbReference type="ARBA" id="ARBA00004429"/>
    </source>
</evidence>
<dbReference type="CDD" id="cd06225">
    <property type="entry name" value="HAMP"/>
    <property type="match status" value="1"/>
</dbReference>
<feature type="transmembrane region" description="Helical" evidence="7">
    <location>
        <begin position="311"/>
        <end position="333"/>
    </location>
</feature>
<feature type="domain" description="Methyl-accepting transducer" evidence="8">
    <location>
        <begin position="390"/>
        <end position="619"/>
    </location>
</feature>
<evidence type="ECO:0000259" key="9">
    <source>
        <dbReference type="PROSITE" id="PS50885"/>
    </source>
</evidence>
<dbReference type="PROSITE" id="PS50906">
    <property type="entry name" value="NIT"/>
    <property type="match status" value="1"/>
</dbReference>